<keyword evidence="1 3" id="KW-0378">Hydrolase</keyword>
<dbReference type="InterPro" id="IPR050300">
    <property type="entry name" value="GDXG_lipolytic_enzyme"/>
</dbReference>
<protein>
    <submittedName>
        <fullName evidence="3">Alpha/beta hydrolase fold domain-containing protein</fullName>
    </submittedName>
</protein>
<organism evidence="3 4">
    <name type="scientific">Fundicoccus ignavus</name>
    <dbReference type="NCBI Taxonomy" id="2664442"/>
    <lineage>
        <taxon>Bacteria</taxon>
        <taxon>Bacillati</taxon>
        <taxon>Bacillota</taxon>
        <taxon>Bacilli</taxon>
        <taxon>Lactobacillales</taxon>
        <taxon>Aerococcaceae</taxon>
        <taxon>Fundicoccus</taxon>
    </lineage>
</organism>
<accession>A0A6I2GL88</accession>
<dbReference type="RefSeq" id="WP_153862882.1">
    <property type="nucleotide sequence ID" value="NZ_WJQS01000001.1"/>
</dbReference>
<evidence type="ECO:0000313" key="3">
    <source>
        <dbReference type="EMBL" id="MRI84365.1"/>
    </source>
</evidence>
<dbReference type="PANTHER" id="PTHR48081:SF3">
    <property type="entry name" value="ALPHA_BETA HYDROLASE FOLD-3 DOMAIN-CONTAINING PROTEIN"/>
    <property type="match status" value="1"/>
</dbReference>
<comment type="caution">
    <text evidence="3">The sequence shown here is derived from an EMBL/GenBank/DDBJ whole genome shotgun (WGS) entry which is preliminary data.</text>
</comment>
<evidence type="ECO:0000256" key="1">
    <source>
        <dbReference type="ARBA" id="ARBA00022801"/>
    </source>
</evidence>
<dbReference type="Pfam" id="PF07859">
    <property type="entry name" value="Abhydrolase_3"/>
    <property type="match status" value="1"/>
</dbReference>
<dbReference type="GO" id="GO:0016787">
    <property type="term" value="F:hydrolase activity"/>
    <property type="evidence" value="ECO:0007669"/>
    <property type="project" value="UniProtKB-KW"/>
</dbReference>
<evidence type="ECO:0000313" key="4">
    <source>
        <dbReference type="Proteomes" id="UP000430975"/>
    </source>
</evidence>
<name>A0A6I2GL88_9LACT</name>
<dbReference type="Proteomes" id="UP000430975">
    <property type="component" value="Unassembled WGS sequence"/>
</dbReference>
<dbReference type="AlphaFoldDB" id="A0A6I2GL88"/>
<proteinExistence type="predicted"/>
<gene>
    <name evidence="3" type="ORF">GIY09_00410</name>
</gene>
<dbReference type="InterPro" id="IPR013094">
    <property type="entry name" value="AB_hydrolase_3"/>
</dbReference>
<keyword evidence="4" id="KW-1185">Reference proteome</keyword>
<sequence>MTYIKETYTFDQYLSVPLAATFYRPTSTTDYQSTILYFHGGGLIFGQREDLPESYLELLTSAGYGVLSFDYLLAPESKLDTIIHYAHKAVNWFVDEATTSLALPNAHYYLFGRSAGAYLSLYLAAHADDRPQANGLISLYGYYTLNEASFSIPSRHFLQFNRVNDATVKALIRSKPLVAGPMDERFILYLAGRQSGQWLNHLLTPNLKAADYSLTTQQLQSLPPTFLAAAAQDPDVPARQSRLMSKHIRDAEFHLIDTNEHDFDRTQMETHGLAVYHAMIEWLNQHSPTT</sequence>
<dbReference type="SUPFAM" id="SSF53474">
    <property type="entry name" value="alpha/beta-Hydrolases"/>
    <property type="match status" value="1"/>
</dbReference>
<dbReference type="PANTHER" id="PTHR48081">
    <property type="entry name" value="AB HYDROLASE SUPERFAMILY PROTEIN C4A8.06C"/>
    <property type="match status" value="1"/>
</dbReference>
<dbReference type="EMBL" id="WJQS01000001">
    <property type="protein sequence ID" value="MRI84365.1"/>
    <property type="molecule type" value="Genomic_DNA"/>
</dbReference>
<evidence type="ECO:0000259" key="2">
    <source>
        <dbReference type="Pfam" id="PF07859"/>
    </source>
</evidence>
<dbReference type="Gene3D" id="3.40.50.1820">
    <property type="entry name" value="alpha/beta hydrolase"/>
    <property type="match status" value="1"/>
</dbReference>
<reference evidence="3 4" key="1">
    <citation type="submission" date="2019-11" db="EMBL/GenBank/DDBJ databases">
        <title>Characterisation of Fundicoccus ignavus gen. nov. sp. nov., a novel genus of the family Aerococcaceae isolated from bulk tank milk.</title>
        <authorList>
            <person name="Siebert A."/>
            <person name="Huptas C."/>
            <person name="Wenning M."/>
            <person name="Scherer S."/>
            <person name="Doll E.V."/>
        </authorList>
    </citation>
    <scope>NUCLEOTIDE SEQUENCE [LARGE SCALE GENOMIC DNA]</scope>
    <source>
        <strain evidence="3 4">WS4759</strain>
    </source>
</reference>
<feature type="domain" description="Alpha/beta hydrolase fold-3" evidence="2">
    <location>
        <begin position="35"/>
        <end position="263"/>
    </location>
</feature>
<dbReference type="InterPro" id="IPR029058">
    <property type="entry name" value="AB_hydrolase_fold"/>
</dbReference>